<keyword evidence="7" id="KW-1185">Reference proteome</keyword>
<dbReference type="Gene3D" id="3.60.40.10">
    <property type="entry name" value="PPM-type phosphatase domain"/>
    <property type="match status" value="1"/>
</dbReference>
<dbReference type="InterPro" id="IPR001932">
    <property type="entry name" value="PPM-type_phosphatase-like_dom"/>
</dbReference>
<dbReference type="Proteomes" id="UP000031552">
    <property type="component" value="Unassembled WGS sequence"/>
</dbReference>
<keyword evidence="6" id="KW-0723">Serine/threonine-protein kinase</keyword>
<dbReference type="PROSITE" id="PS00108">
    <property type="entry name" value="PROTEIN_KINASE_ST"/>
    <property type="match status" value="1"/>
</dbReference>
<keyword evidence="1" id="KW-0808">Transferase</keyword>
<evidence type="ECO:0000313" key="6">
    <source>
        <dbReference type="EMBL" id="CDR32942.1"/>
    </source>
</evidence>
<dbReference type="GO" id="GO:0005524">
    <property type="term" value="F:ATP binding"/>
    <property type="evidence" value="ECO:0007669"/>
    <property type="project" value="UniProtKB-KW"/>
</dbReference>
<dbReference type="Pfam" id="PF00069">
    <property type="entry name" value="Pkinase"/>
    <property type="match status" value="1"/>
</dbReference>
<dbReference type="SUPFAM" id="SSF56112">
    <property type="entry name" value="Protein kinase-like (PK-like)"/>
    <property type="match status" value="1"/>
</dbReference>
<dbReference type="InterPro" id="IPR000719">
    <property type="entry name" value="Prot_kinase_dom"/>
</dbReference>
<dbReference type="InterPro" id="IPR011009">
    <property type="entry name" value="Kinase-like_dom_sf"/>
</dbReference>
<organism evidence="6 7">
    <name type="scientific">Candidatus Criblamydia sequanensis CRIB-18</name>
    <dbReference type="NCBI Taxonomy" id="1437425"/>
    <lineage>
        <taxon>Bacteria</taxon>
        <taxon>Pseudomonadati</taxon>
        <taxon>Chlamydiota</taxon>
        <taxon>Chlamydiia</taxon>
        <taxon>Parachlamydiales</taxon>
        <taxon>Candidatus Criblamydiaceae</taxon>
        <taxon>Candidatus Criblamydia</taxon>
    </lineage>
</organism>
<dbReference type="Gene3D" id="1.10.510.10">
    <property type="entry name" value="Transferase(Phosphotransferase) domain 1"/>
    <property type="match status" value="1"/>
</dbReference>
<dbReference type="InterPro" id="IPR036457">
    <property type="entry name" value="PPM-type-like_dom_sf"/>
</dbReference>
<feature type="domain" description="Protein kinase" evidence="5">
    <location>
        <begin position="29"/>
        <end position="293"/>
    </location>
</feature>
<dbReference type="OrthoDB" id="9788659at2"/>
<evidence type="ECO:0000256" key="2">
    <source>
        <dbReference type="ARBA" id="ARBA00022741"/>
    </source>
</evidence>
<keyword evidence="4" id="KW-0067">ATP-binding</keyword>
<dbReference type="Gene3D" id="3.30.200.20">
    <property type="entry name" value="Phosphorylase Kinase, domain 1"/>
    <property type="match status" value="1"/>
</dbReference>
<dbReference type="GO" id="GO:0004674">
    <property type="term" value="F:protein serine/threonine kinase activity"/>
    <property type="evidence" value="ECO:0007669"/>
    <property type="project" value="UniProtKB-KW"/>
</dbReference>
<dbReference type="CDD" id="cd14014">
    <property type="entry name" value="STKc_PknB_like"/>
    <property type="match status" value="1"/>
</dbReference>
<proteinExistence type="predicted"/>
<comment type="caution">
    <text evidence="6">The sequence shown here is derived from an EMBL/GenBank/DDBJ whole genome shotgun (WGS) entry which is preliminary data.</text>
</comment>
<dbReference type="STRING" id="1437425.CSEC_0098"/>
<sequence length="533" mass="61044">MQNEEDEFESFEELNPESLEALPRQIGPYKIESLLQKGGMSILFLATHPESKEPITIKVLSPKYVSNPEAIKRFLYEAEIISMTDHPNIVKLYGYGQWEGGLYIAMEFIEGISLRQLLLRYPISLKQALEYIIDIAYALCHLHTHGVIHRDLKPENILVTDSRIIKVIDFGIAQLISQEEGQIEDNSMRVMGTPIYMSPEQRNNPNSVSYPSDIYSLGIITYELILGKLSHGRIHLSLMPKGMQKILSKALQANPEDRYQDIVDFISDISSYMHSENMQKEGGPSDALRQIATGIHLAENNLVPEAPLWSDIECSYAYHKGTLSKSIFYDFLVLKNKSYGLITIESYESGIEGVIYNSVLRGMVKALYSREEKIEKLTEELNAMLFRERMPHHFQFNFLKLNPIEETLEFLSCGGDDIWILKKDQKEPLKIQSNASELGKVQTAKFEPLIVPWKPGEECLIIKLSSGDDEKSPLETLSIKDYILQNLLESKEKETKEKILLLIHRLKRSVNTRVRKRSIFIGSFTYFSNKKMP</sequence>
<dbReference type="PROSITE" id="PS50011">
    <property type="entry name" value="PROTEIN_KINASE_DOM"/>
    <property type="match status" value="1"/>
</dbReference>
<reference evidence="6" key="1">
    <citation type="submission" date="2013-12" db="EMBL/GenBank/DDBJ databases">
        <authorList>
            <person name="Linke B."/>
        </authorList>
    </citation>
    <scope>NUCLEOTIDE SEQUENCE [LARGE SCALE GENOMIC DNA]</scope>
    <source>
        <strain evidence="6">CRIB-18</strain>
    </source>
</reference>
<evidence type="ECO:0000256" key="3">
    <source>
        <dbReference type="ARBA" id="ARBA00022777"/>
    </source>
</evidence>
<evidence type="ECO:0000313" key="7">
    <source>
        <dbReference type="Proteomes" id="UP000031552"/>
    </source>
</evidence>
<reference evidence="6" key="2">
    <citation type="submission" date="2014-09" db="EMBL/GenBank/DDBJ databases">
        <title>Criblamydia sequanensis harbors a mega-plasmid encoding arsenite resistance.</title>
        <authorList>
            <person name="Bertelli C."/>
            <person name="Goesmann A."/>
            <person name="Greub G."/>
        </authorList>
    </citation>
    <scope>NUCLEOTIDE SEQUENCE [LARGE SCALE GENOMIC DNA]</scope>
    <source>
        <strain evidence="6">CRIB-18</strain>
    </source>
</reference>
<accession>A0A090CXS0</accession>
<dbReference type="eggNOG" id="COG0515">
    <property type="taxonomic scope" value="Bacteria"/>
</dbReference>
<protein>
    <submittedName>
        <fullName evidence="6">Serine/threonine protein kinase</fullName>
    </submittedName>
</protein>
<dbReference type="SMART" id="SM00220">
    <property type="entry name" value="S_TKc"/>
    <property type="match status" value="1"/>
</dbReference>
<dbReference type="Pfam" id="PF07228">
    <property type="entry name" value="SpoIIE"/>
    <property type="match status" value="1"/>
</dbReference>
<evidence type="ECO:0000259" key="5">
    <source>
        <dbReference type="PROSITE" id="PS50011"/>
    </source>
</evidence>
<dbReference type="PANTHER" id="PTHR43289">
    <property type="entry name" value="MITOGEN-ACTIVATED PROTEIN KINASE KINASE KINASE 20-RELATED"/>
    <property type="match status" value="1"/>
</dbReference>
<keyword evidence="3 6" id="KW-0418">Kinase</keyword>
<dbReference type="eggNOG" id="COG2208">
    <property type="taxonomic scope" value="Bacteria"/>
</dbReference>
<gene>
    <name evidence="6" type="primary">pkn5</name>
    <name evidence="6" type="ORF">CSEC_0098</name>
</gene>
<name>A0A090CXS0_9BACT</name>
<dbReference type="EMBL" id="CCEJ010000001">
    <property type="protein sequence ID" value="CDR32942.1"/>
    <property type="molecule type" value="Genomic_DNA"/>
</dbReference>
<dbReference type="RefSeq" id="WP_053331653.1">
    <property type="nucleotide sequence ID" value="NZ_CCEJ010000001.1"/>
</dbReference>
<keyword evidence="2" id="KW-0547">Nucleotide-binding</keyword>
<evidence type="ECO:0000256" key="4">
    <source>
        <dbReference type="ARBA" id="ARBA00022840"/>
    </source>
</evidence>
<evidence type="ECO:0000256" key="1">
    <source>
        <dbReference type="ARBA" id="ARBA00022679"/>
    </source>
</evidence>
<dbReference type="AlphaFoldDB" id="A0A090CXS0"/>
<dbReference type="PANTHER" id="PTHR43289:SF6">
    <property type="entry name" value="SERINE_THREONINE-PROTEIN KINASE NEKL-3"/>
    <property type="match status" value="1"/>
</dbReference>
<dbReference type="InterPro" id="IPR008271">
    <property type="entry name" value="Ser/Thr_kinase_AS"/>
</dbReference>